<accession>A0AA88TKH6</accession>
<keyword evidence="2" id="KW-1185">Reference proteome</keyword>
<comment type="caution">
    <text evidence="1">The sequence shown here is derived from an EMBL/GenBank/DDBJ whole genome shotgun (WGS) entry which is preliminary data.</text>
</comment>
<dbReference type="AlphaFoldDB" id="A0AA88TKH6"/>
<sequence length="71" mass="7980">MRREVTSAANVNNDSASASRERAHLFLKGRCVILYKDVNRDHVKVCVTSNRGVIFILSCEGETQTVLVWSQ</sequence>
<evidence type="ECO:0000313" key="2">
    <source>
        <dbReference type="Proteomes" id="UP001187343"/>
    </source>
</evidence>
<organism evidence="1 2">
    <name type="scientific">Cirrhinus molitorella</name>
    <name type="common">mud carp</name>
    <dbReference type="NCBI Taxonomy" id="172907"/>
    <lineage>
        <taxon>Eukaryota</taxon>
        <taxon>Metazoa</taxon>
        <taxon>Chordata</taxon>
        <taxon>Craniata</taxon>
        <taxon>Vertebrata</taxon>
        <taxon>Euteleostomi</taxon>
        <taxon>Actinopterygii</taxon>
        <taxon>Neopterygii</taxon>
        <taxon>Teleostei</taxon>
        <taxon>Ostariophysi</taxon>
        <taxon>Cypriniformes</taxon>
        <taxon>Cyprinidae</taxon>
        <taxon>Labeoninae</taxon>
        <taxon>Labeonini</taxon>
        <taxon>Cirrhinus</taxon>
    </lineage>
</organism>
<evidence type="ECO:0000313" key="1">
    <source>
        <dbReference type="EMBL" id="KAK2870395.1"/>
    </source>
</evidence>
<gene>
    <name evidence="1" type="ORF">Q8A67_024787</name>
</gene>
<dbReference type="Proteomes" id="UP001187343">
    <property type="component" value="Unassembled WGS sequence"/>
</dbReference>
<reference evidence="1" key="1">
    <citation type="submission" date="2023-08" db="EMBL/GenBank/DDBJ databases">
        <title>Chromosome-level Genome Assembly of mud carp (Cirrhinus molitorella).</title>
        <authorList>
            <person name="Liu H."/>
        </authorList>
    </citation>
    <scope>NUCLEOTIDE SEQUENCE</scope>
    <source>
        <strain evidence="1">Prfri</strain>
        <tissue evidence="1">Muscle</tissue>
    </source>
</reference>
<name>A0AA88TKH6_9TELE</name>
<dbReference type="EMBL" id="JAUYZG010000024">
    <property type="protein sequence ID" value="KAK2870395.1"/>
    <property type="molecule type" value="Genomic_DNA"/>
</dbReference>
<proteinExistence type="predicted"/>
<protein>
    <submittedName>
        <fullName evidence="1">Uncharacterized protein</fullName>
    </submittedName>
</protein>